<protein>
    <recommendedName>
        <fullName evidence="2">Urease accessory protein UreH-like transmembrane domain-containing protein</fullName>
    </recommendedName>
</protein>
<dbReference type="EMBL" id="MHSH01000002">
    <property type="protein sequence ID" value="OHA42627.1"/>
    <property type="molecule type" value="Genomic_DNA"/>
</dbReference>
<keyword evidence="1" id="KW-1133">Transmembrane helix</keyword>
<dbReference type="AlphaFoldDB" id="A0A1G2P2Q7"/>
<dbReference type="Proteomes" id="UP000176429">
    <property type="component" value="Unassembled WGS sequence"/>
</dbReference>
<dbReference type="PANTHER" id="PTHR42208">
    <property type="entry name" value="HEAVY METAL TRANSPORTER-RELATED"/>
    <property type="match status" value="1"/>
</dbReference>
<name>A0A1G2P2Q7_9BACT</name>
<evidence type="ECO:0000259" key="2">
    <source>
        <dbReference type="Pfam" id="PF13386"/>
    </source>
</evidence>
<evidence type="ECO:0000256" key="1">
    <source>
        <dbReference type="SAM" id="Phobius"/>
    </source>
</evidence>
<feature type="transmembrane region" description="Helical" evidence="1">
    <location>
        <begin position="153"/>
        <end position="175"/>
    </location>
</feature>
<feature type="transmembrane region" description="Helical" evidence="1">
    <location>
        <begin position="181"/>
        <end position="212"/>
    </location>
</feature>
<evidence type="ECO:0000313" key="4">
    <source>
        <dbReference type="Proteomes" id="UP000176429"/>
    </source>
</evidence>
<reference evidence="3 4" key="1">
    <citation type="journal article" date="2016" name="Nat. Commun.">
        <title>Thousands of microbial genomes shed light on interconnected biogeochemical processes in an aquifer system.</title>
        <authorList>
            <person name="Anantharaman K."/>
            <person name="Brown C.T."/>
            <person name="Hug L.A."/>
            <person name="Sharon I."/>
            <person name="Castelle C.J."/>
            <person name="Probst A.J."/>
            <person name="Thomas B.C."/>
            <person name="Singh A."/>
            <person name="Wilkins M.J."/>
            <person name="Karaoz U."/>
            <person name="Brodie E.L."/>
            <person name="Williams K.H."/>
            <person name="Hubbard S.S."/>
            <person name="Banfield J.F."/>
        </authorList>
    </citation>
    <scope>NUCLEOTIDE SEQUENCE [LARGE SCALE GENOMIC DNA]</scope>
</reference>
<gene>
    <name evidence="3" type="ORF">A3H68_02285</name>
</gene>
<organism evidence="3 4">
    <name type="scientific">Candidatus Taylorbacteria bacterium RIFCSPLOWO2_02_FULL_46_40</name>
    <dbReference type="NCBI Taxonomy" id="1802329"/>
    <lineage>
        <taxon>Bacteria</taxon>
        <taxon>Candidatus Tayloriibacteriota</taxon>
    </lineage>
</organism>
<dbReference type="Pfam" id="PF13386">
    <property type="entry name" value="DsbD_2"/>
    <property type="match status" value="1"/>
</dbReference>
<dbReference type="PANTHER" id="PTHR42208:SF1">
    <property type="entry name" value="HEAVY METAL TRANSPORTER"/>
    <property type="match status" value="1"/>
</dbReference>
<evidence type="ECO:0000313" key="3">
    <source>
        <dbReference type="EMBL" id="OHA42627.1"/>
    </source>
</evidence>
<feature type="transmembrane region" description="Helical" evidence="1">
    <location>
        <begin position="275"/>
        <end position="295"/>
    </location>
</feature>
<dbReference type="InterPro" id="IPR039447">
    <property type="entry name" value="UreH-like_TM_dom"/>
</dbReference>
<feature type="transmembrane region" description="Helical" evidence="1">
    <location>
        <begin position="77"/>
        <end position="96"/>
    </location>
</feature>
<keyword evidence="1" id="KW-0812">Transmembrane</keyword>
<proteinExistence type="predicted"/>
<sequence length="336" mass="35502">MHCQSCVLLTESELREVPYITIVEASLDDLSVSVSGNFGGKNAQEVADDLSGVLSKHGYQLSVEKEEAKSKWSDFKIAAPVALAFIFLFILLQKLGIVNLVNSESLGYATAFVIGIIASLSSCMAVVGGLVLSMSATFAKQGDKVKPQVMFHVGRVGAFFILGGVVGAIGSASAWSEGTAFASSLITFALSLIIGLTMLWMGVNLLGVFHFTKRFQPLMPKFLSRHAVGVTRFNHSLAPLLFGIATFFLPCGFTQSMQIYTLSTGSFLTGGLTMLAFALGTLPVLAAVSFSSLAIHKSSAAGVFFKSAGLIVIAFAVFNIINSLAAIGIIKPVFGF</sequence>
<feature type="domain" description="Urease accessory protein UreH-like transmembrane" evidence="2">
    <location>
        <begin position="110"/>
        <end position="317"/>
    </location>
</feature>
<feature type="transmembrane region" description="Helical" evidence="1">
    <location>
        <begin position="108"/>
        <end position="132"/>
    </location>
</feature>
<feature type="transmembrane region" description="Helical" evidence="1">
    <location>
        <begin position="233"/>
        <end position="255"/>
    </location>
</feature>
<accession>A0A1G2P2Q7</accession>
<comment type="caution">
    <text evidence="3">The sequence shown here is derived from an EMBL/GenBank/DDBJ whole genome shotgun (WGS) entry which is preliminary data.</text>
</comment>
<keyword evidence="1" id="KW-0472">Membrane</keyword>
<dbReference type="Gene3D" id="3.30.70.100">
    <property type="match status" value="1"/>
</dbReference>
<feature type="transmembrane region" description="Helical" evidence="1">
    <location>
        <begin position="307"/>
        <end position="330"/>
    </location>
</feature>